<name>A0A4P9YAK0_ROZAC</name>
<dbReference type="CDD" id="cd00303">
    <property type="entry name" value="retropepsin_like"/>
    <property type="match status" value="1"/>
</dbReference>
<organism evidence="1 2">
    <name type="scientific">Rozella allomycis (strain CSF55)</name>
    <dbReference type="NCBI Taxonomy" id="988480"/>
    <lineage>
        <taxon>Eukaryota</taxon>
        <taxon>Fungi</taxon>
        <taxon>Fungi incertae sedis</taxon>
        <taxon>Cryptomycota</taxon>
        <taxon>Cryptomycota incertae sedis</taxon>
        <taxon>Rozella</taxon>
    </lineage>
</organism>
<proteinExistence type="predicted"/>
<dbReference type="AlphaFoldDB" id="A0A4P9YAK0"/>
<dbReference type="InterPro" id="IPR021109">
    <property type="entry name" value="Peptidase_aspartic_dom_sf"/>
</dbReference>
<dbReference type="Gene3D" id="2.40.70.10">
    <property type="entry name" value="Acid Proteases"/>
    <property type="match status" value="1"/>
</dbReference>
<protein>
    <submittedName>
        <fullName evidence="1">Uncharacterized protein</fullName>
    </submittedName>
</protein>
<accession>A0A4P9YAK0</accession>
<feature type="non-terminal residue" evidence="1">
    <location>
        <position position="107"/>
    </location>
</feature>
<evidence type="ECO:0000313" key="2">
    <source>
        <dbReference type="Proteomes" id="UP000281549"/>
    </source>
</evidence>
<sequence>MINVDCIHDSGSEVCVMSEFIFNKLSLGIDRSINWVMRNANASKTTMIGVIHGCPITIHSITVIVPMFVIDTAEFEVLLGRPWERLVRAQYSNESDGSLWIRIRSPH</sequence>
<gene>
    <name evidence="1" type="ORF">ROZALSC1DRAFT_17748</name>
</gene>
<dbReference type="Proteomes" id="UP000281549">
    <property type="component" value="Unassembled WGS sequence"/>
</dbReference>
<dbReference type="EMBL" id="ML006716">
    <property type="protein sequence ID" value="RKP16293.1"/>
    <property type="molecule type" value="Genomic_DNA"/>
</dbReference>
<reference evidence="2" key="1">
    <citation type="journal article" date="2018" name="Nat. Microbiol.">
        <title>Leveraging single-cell genomics to expand the fungal tree of life.</title>
        <authorList>
            <person name="Ahrendt S.R."/>
            <person name="Quandt C.A."/>
            <person name="Ciobanu D."/>
            <person name="Clum A."/>
            <person name="Salamov A."/>
            <person name="Andreopoulos B."/>
            <person name="Cheng J.F."/>
            <person name="Woyke T."/>
            <person name="Pelin A."/>
            <person name="Henrissat B."/>
            <person name="Reynolds N.K."/>
            <person name="Benny G.L."/>
            <person name="Smith M.E."/>
            <person name="James T.Y."/>
            <person name="Grigoriev I.V."/>
        </authorList>
    </citation>
    <scope>NUCLEOTIDE SEQUENCE [LARGE SCALE GENOMIC DNA]</scope>
    <source>
        <strain evidence="2">CSF55</strain>
    </source>
</reference>
<evidence type="ECO:0000313" key="1">
    <source>
        <dbReference type="EMBL" id="RKP16293.1"/>
    </source>
</evidence>
<dbReference type="SUPFAM" id="SSF50630">
    <property type="entry name" value="Acid proteases"/>
    <property type="match status" value="1"/>
</dbReference>